<gene>
    <name evidence="2" type="ORF">HaLaN_16575</name>
</gene>
<proteinExistence type="predicted"/>
<evidence type="ECO:0000313" key="2">
    <source>
        <dbReference type="EMBL" id="GFH19607.1"/>
    </source>
</evidence>
<protein>
    <submittedName>
        <fullName evidence="2">Uncharacterized protein</fullName>
    </submittedName>
</protein>
<sequence>MATWLEAPGTDRLYCEHGAVHGQERIRMLLSREGGGGLVQPLVYSSSGSLAKGPAHHPSHPSHPSEAPTRPTPQSCAAGPCSSGGCGGHCSQGRDRSPREGNGARERQWAS</sequence>
<keyword evidence="3" id="KW-1185">Reference proteome</keyword>
<feature type="region of interest" description="Disordered" evidence="1">
    <location>
        <begin position="36"/>
        <end position="111"/>
    </location>
</feature>
<organism evidence="2 3">
    <name type="scientific">Haematococcus lacustris</name>
    <name type="common">Green alga</name>
    <name type="synonym">Haematococcus pluvialis</name>
    <dbReference type="NCBI Taxonomy" id="44745"/>
    <lineage>
        <taxon>Eukaryota</taxon>
        <taxon>Viridiplantae</taxon>
        <taxon>Chlorophyta</taxon>
        <taxon>core chlorophytes</taxon>
        <taxon>Chlorophyceae</taxon>
        <taxon>CS clade</taxon>
        <taxon>Chlamydomonadales</taxon>
        <taxon>Haematococcaceae</taxon>
        <taxon>Haematococcus</taxon>
    </lineage>
</organism>
<evidence type="ECO:0000313" key="3">
    <source>
        <dbReference type="Proteomes" id="UP000485058"/>
    </source>
</evidence>
<dbReference type="EMBL" id="BLLF01001489">
    <property type="protein sequence ID" value="GFH19607.1"/>
    <property type="molecule type" value="Genomic_DNA"/>
</dbReference>
<name>A0A699ZAC1_HAELA</name>
<comment type="caution">
    <text evidence="2">The sequence shown here is derived from an EMBL/GenBank/DDBJ whole genome shotgun (WGS) entry which is preliminary data.</text>
</comment>
<evidence type="ECO:0000256" key="1">
    <source>
        <dbReference type="SAM" id="MobiDB-lite"/>
    </source>
</evidence>
<dbReference type="AlphaFoldDB" id="A0A699ZAC1"/>
<feature type="compositionally biased region" description="Basic and acidic residues" evidence="1">
    <location>
        <begin position="92"/>
        <end position="111"/>
    </location>
</feature>
<reference evidence="2 3" key="1">
    <citation type="submission" date="2020-02" db="EMBL/GenBank/DDBJ databases">
        <title>Draft genome sequence of Haematococcus lacustris strain NIES-144.</title>
        <authorList>
            <person name="Morimoto D."/>
            <person name="Nakagawa S."/>
            <person name="Yoshida T."/>
            <person name="Sawayama S."/>
        </authorList>
    </citation>
    <scope>NUCLEOTIDE SEQUENCE [LARGE SCALE GENOMIC DNA]</scope>
    <source>
        <strain evidence="2 3">NIES-144</strain>
    </source>
</reference>
<accession>A0A699ZAC1</accession>
<dbReference type="Proteomes" id="UP000485058">
    <property type="component" value="Unassembled WGS sequence"/>
</dbReference>